<dbReference type="Proteomes" id="UP000324897">
    <property type="component" value="Unassembled WGS sequence"/>
</dbReference>
<protein>
    <submittedName>
        <fullName evidence="1">Uncharacterized protein</fullName>
    </submittedName>
</protein>
<accession>A0A5J9SIE0</accession>
<feature type="non-terminal residue" evidence="1">
    <location>
        <position position="1"/>
    </location>
</feature>
<name>A0A5J9SIE0_9POAL</name>
<comment type="caution">
    <text evidence="1">The sequence shown here is derived from an EMBL/GenBank/DDBJ whole genome shotgun (WGS) entry which is preliminary data.</text>
</comment>
<reference evidence="1 2" key="1">
    <citation type="journal article" date="2019" name="Sci. Rep.">
        <title>A high-quality genome of Eragrostis curvula grass provides insights into Poaceae evolution and supports new strategies to enhance forage quality.</title>
        <authorList>
            <person name="Carballo J."/>
            <person name="Santos B.A.C.M."/>
            <person name="Zappacosta D."/>
            <person name="Garbus I."/>
            <person name="Selva J.P."/>
            <person name="Gallo C.A."/>
            <person name="Diaz A."/>
            <person name="Albertini E."/>
            <person name="Caccamo M."/>
            <person name="Echenique V."/>
        </authorList>
    </citation>
    <scope>NUCLEOTIDE SEQUENCE [LARGE SCALE GENOMIC DNA]</scope>
    <source>
        <strain evidence="2">cv. Victoria</strain>
        <tissue evidence="1">Leaf</tissue>
    </source>
</reference>
<gene>
    <name evidence="1" type="ORF">EJB05_56063</name>
</gene>
<sequence>MAAAAREGRRRTMTCSATSRIKMPGPSRGLLPALAARGLLRSLHGLLDMAVHRRNTIVANTTATIKALTPPIIKPSVVLLGMDEEPMRVDPVGKGAGEFVLGAEAEISTGGQKTTW</sequence>
<dbReference type="AlphaFoldDB" id="A0A5J9SIE0"/>
<dbReference type="EMBL" id="RWGY01000827">
    <property type="protein sequence ID" value="TVT98628.1"/>
    <property type="molecule type" value="Genomic_DNA"/>
</dbReference>
<organism evidence="1 2">
    <name type="scientific">Eragrostis curvula</name>
    <name type="common">weeping love grass</name>
    <dbReference type="NCBI Taxonomy" id="38414"/>
    <lineage>
        <taxon>Eukaryota</taxon>
        <taxon>Viridiplantae</taxon>
        <taxon>Streptophyta</taxon>
        <taxon>Embryophyta</taxon>
        <taxon>Tracheophyta</taxon>
        <taxon>Spermatophyta</taxon>
        <taxon>Magnoliopsida</taxon>
        <taxon>Liliopsida</taxon>
        <taxon>Poales</taxon>
        <taxon>Poaceae</taxon>
        <taxon>PACMAD clade</taxon>
        <taxon>Chloridoideae</taxon>
        <taxon>Eragrostideae</taxon>
        <taxon>Eragrostidinae</taxon>
        <taxon>Eragrostis</taxon>
    </lineage>
</organism>
<evidence type="ECO:0000313" key="1">
    <source>
        <dbReference type="EMBL" id="TVT98628.1"/>
    </source>
</evidence>
<evidence type="ECO:0000313" key="2">
    <source>
        <dbReference type="Proteomes" id="UP000324897"/>
    </source>
</evidence>
<keyword evidence="2" id="KW-1185">Reference proteome</keyword>
<dbReference type="Gramene" id="TVT98628">
    <property type="protein sequence ID" value="TVT98628"/>
    <property type="gene ID" value="EJB05_56063"/>
</dbReference>
<proteinExistence type="predicted"/>